<evidence type="ECO:0000313" key="6">
    <source>
        <dbReference type="EMBL" id="GGR47576.1"/>
    </source>
</evidence>
<dbReference type="GO" id="GO:0005737">
    <property type="term" value="C:cytoplasm"/>
    <property type="evidence" value="ECO:0007669"/>
    <property type="project" value="InterPro"/>
</dbReference>
<keyword evidence="3" id="KW-0843">Virulence</keyword>
<evidence type="ECO:0000256" key="1">
    <source>
        <dbReference type="ARBA" id="ARBA00004613"/>
    </source>
</evidence>
<dbReference type="RefSeq" id="WP_229991724.1">
    <property type="nucleotide sequence ID" value="NZ_BMSJ01000014.1"/>
</dbReference>
<gene>
    <name evidence="6" type="ORF">GCM10010497_58690</name>
</gene>
<dbReference type="InterPro" id="IPR003284">
    <property type="entry name" value="Sal_SpvB"/>
</dbReference>
<evidence type="ECO:0000256" key="2">
    <source>
        <dbReference type="ARBA" id="ARBA00022525"/>
    </source>
</evidence>
<dbReference type="CDD" id="cd00081">
    <property type="entry name" value="Hint"/>
    <property type="match status" value="1"/>
</dbReference>
<dbReference type="Gene3D" id="2.170.16.10">
    <property type="entry name" value="Hedgehog/Intein (Hint) domain"/>
    <property type="match status" value="1"/>
</dbReference>
<comment type="subcellular location">
    <subcellularLocation>
        <location evidence="1">Secreted</location>
    </subcellularLocation>
</comment>
<dbReference type="PANTHER" id="PTHR32305:SF15">
    <property type="entry name" value="PROTEIN RHSA-RELATED"/>
    <property type="match status" value="1"/>
</dbReference>
<evidence type="ECO:0000256" key="4">
    <source>
        <dbReference type="SAM" id="MobiDB-lite"/>
    </source>
</evidence>
<dbReference type="PROSITE" id="PS50818">
    <property type="entry name" value="INTEIN_C_TER"/>
    <property type="match status" value="1"/>
</dbReference>
<accession>A0AAV4KS51</accession>
<dbReference type="PANTHER" id="PTHR32305">
    <property type="match status" value="1"/>
</dbReference>
<dbReference type="NCBIfam" id="TIGR01443">
    <property type="entry name" value="intein_Cterm"/>
    <property type="match status" value="1"/>
</dbReference>
<dbReference type="GeneID" id="95452224"/>
<dbReference type="InterPro" id="IPR031325">
    <property type="entry name" value="RHS_repeat"/>
</dbReference>
<dbReference type="Gene3D" id="2.180.10.10">
    <property type="entry name" value="RHS repeat-associated core"/>
    <property type="match status" value="2"/>
</dbReference>
<dbReference type="SUPFAM" id="SSF69318">
    <property type="entry name" value="Integrin alpha N-terminal domain"/>
    <property type="match status" value="1"/>
</dbReference>
<dbReference type="SUPFAM" id="SSF51294">
    <property type="entry name" value="Hedgehog/intein (Hint) domain"/>
    <property type="match status" value="1"/>
</dbReference>
<dbReference type="InterPro" id="IPR003587">
    <property type="entry name" value="Hint_dom_N"/>
</dbReference>
<comment type="caution">
    <text evidence="6">The sequence shown here is derived from an EMBL/GenBank/DDBJ whole genome shotgun (WGS) entry which is preliminary data.</text>
</comment>
<evidence type="ECO:0000256" key="3">
    <source>
        <dbReference type="ARBA" id="ARBA00023026"/>
    </source>
</evidence>
<dbReference type="CDD" id="cd20745">
    <property type="entry name" value="FIX_RhsA_AHH_HNH-like"/>
    <property type="match status" value="1"/>
</dbReference>
<dbReference type="Pfam" id="PF05593">
    <property type="entry name" value="RHS_repeat"/>
    <property type="match status" value="1"/>
</dbReference>
<dbReference type="SMART" id="SM00306">
    <property type="entry name" value="HintN"/>
    <property type="match status" value="1"/>
</dbReference>
<dbReference type="InterPro" id="IPR028994">
    <property type="entry name" value="Integrin_alpha_N"/>
</dbReference>
<dbReference type="Pfam" id="PF07591">
    <property type="entry name" value="PT-HINT"/>
    <property type="match status" value="1"/>
</dbReference>
<proteinExistence type="predicted"/>
<dbReference type="InterPro" id="IPR006530">
    <property type="entry name" value="YD"/>
</dbReference>
<dbReference type="InterPro" id="IPR036844">
    <property type="entry name" value="Hint_dom_sf"/>
</dbReference>
<name>A0AAV4KS51_9ACTN</name>
<dbReference type="InterPro" id="IPR022045">
    <property type="entry name" value="TcdB_toxin_mid/N"/>
</dbReference>
<sequence>MTVQHMLRGRTAVTIILAMVLTTSGMTSPELLRSVAAAVPDAGSAVTGPEGPEGTSFNPNQIKDIKAADPGSGVNLIEAPSANNSGDARLSYPLEVPKGRAGLEPNPALTYNSAGTNGWLGVGWDLATPMITVDTRWGVPRYDAGLETETYLLDGEQLTPVAHRGALRARTAEKVFYSRVEGRFDRIVRHGDSPASYWWEVTDKQGVRTVFGGTADSTLADGEGRVAVWAAREVRDGSDNVLRYRYAKVADGGTTGSTVPGSELYPQKITYTGRGDTDGRYSVTFIRDRERGEPRRTDVRIDARYGFKKVTADLLRRVEVKLDDQLIRAYELNYRTGAFAKTLLTSVSQFSESNQLFNTHSFDYFDDVRDPSGNYNAFADAAGWSVPDDDLGVNIREGEASTISANTSANFGAHLFAGYNVQGLTTKEGSVGLKVGFSAGQSDGLSTLADVNGDNLPDKVFRKNKDVFYRPNLARPGGEPKFGDTPIKLTGLPGISTERTLSGTIGVESYVLTTSAQLDFVGTTTTSDRFFSDVNGDGITDLVNNGGVLFGYLDAQGQPAYSADSTRTPVPIGGGAVTGEIVGDQTAQFNQQVDNSPLLDTVRRWVAPFDGNVRVDGNVQLAQDPSPARAAYTKADGVRVTIQHKDTELWAQRIGPDDHTEFTPSNVASIPVKKGDALYFRTQSILDGKYDTVAWDPEITYTDLTTGTDANGLASTVFRASTDFTFGGRPSLVTVPVNGTLRLTGDVVKSKATSDDVTVVIEKGNGVHAPSEVYRKVLPAASTGTTTIDLSIPVKTFEKMSWKLKTDSPIDPSAVSWAPKAHYTAAQGVESVVDAKGDPTLVITPPYDMTMFPADTLTAPQQTYKATKTGQLKVRPKISLNFGLLGDAPIAFTVKKRGGQLLGKRIFKAKDTYFGSTNLDLTVPVTAGDELYIDYSTTETGLLGSLVGQSASVTYDVTSSWPTFTPAPSAMHGSVGQGAFAQPYRGWGVIGYQANRARATQPIKQTELTLDQSFKDALPKEPKEADVAPFTANPRLAMPRLAVFAPVPAKGGWAAQDESSWVTAVMATSSRLGADTIDVVTDADVAGDRAVMRRGVTGQVSATLAAGPFGGTVVGGITAGSVDYLDLNGDGYPDVVGAKEIQFSDMTGALGATRGTLGGNVREANNISGNVSLSAGSETATIASALGMAAPDAGTSANTATTGSVQPSLGIGGSLGGGESDVRVDLLDINGDGLPDKVFSNGDVQLNLGYSFAAREPWPAGAINDASTRNVGVNLGFNVDRYGFAGGLSAELGTSYTSASMTDVNGDGLTDRVFTDGTNPIKVALNTGTGFTAPAPFRGSFSQIAVDKNASLGAGVYFTVGLPTPVGVFVFNPGANASTGISRAETSLRDVNGDGLADHVKSTRDNELLVAVNKAGRTNLLRSVSRPMGARIDLDYTRSGNTAAMPESRWVLSRTSVFDGLTGDGADTRLTTYRYDQGRYDRLEREFLGFGRVVTEDRDTGADDTVRRTVTDEYRTDGYVSRGLLARTLTEDEAGRPYRETLHTYRLTDTTTSEETDPKSRTATVFPQLTRIEDKYYEGAAVARKSTFTDLSYDEYGNVVRTFDAGDEGTADDLETVYAYSGSDTQCRDQHLVGIANAIRQKAAVTGTLLRHREATVDCATGTVSQTREYLDDDTAAVSDLTYHPDGNLKSVTGPANAQGQRYKLEYGYDTTVGVHVESVEDSFGYRSSTAYNLKYGLPELNTDHNGQPLRMSYDSVGRLDKVTGPYEKDGDQATITFDYHPEAAVPYATTKHLDRAASGVRKDTIDTVTFTDGLKRVLQTKKDASVSASPGAAPTEAMTVSGRLKFDHLGRAVEKYYPVTEDKGASNTAFNASFDSVTPTKETFDVLDRSVRTVQPDGVTTSTGYGFGGDRAGTIRFERTVTDGNGKERRTYTDIRGATTSVKEFNSSSEIWTSYAYDPMGQITTITDDKNNVTRAGYDALGRRISFDSPDAGRSETRYDLAGNVTSKVTANLRAAAKAVEYDYEYSRLKAIRYPTFPENNVSYEYGAPGAPDNAASRVTEVHDAAGTVKRAYGALGEVTKETRTITAVHDAPRTYTTAWRYDAFNRVLQMTYPDGEVLTYDYDSGGQVGRATGSKNGTSYTYLDRVDYDKFGQKILQQTGNGVRTTYTYDAEDRRLAALKSAAPSGTAFQDLGYTYDKIGNITSLANNVPQGGDIGGPSSQTYGYDDQYRLTSASGRYTDKNNAVNTYTLSLTYDSIHNTTSKSQTHKVTGGTPAFPVENGSAGPIEPVDDPSNPIDVQDRTTYAYTYAYDGGRPHAPSRVGPVTHAYDANGNLTDTVNTAASGGADKRRQYVWDEENRLACNQDTATGTLAQDPSGCAGATVSYVYDDKGDRLVKRSEDGLSLYPNRYYSERDATGYKHVFVGDSRVTTKTVATTGPEDAQQFFHADHIGSSGYVTDKQGKVTEHLEYFPYGETWVEERTGQADTPYQFTGKELDAETGLYYYGARYYNPRTQLWASTDPALPDYLDGGMAGGITEPRNLAAYTYTHNNPVKLTDPTGKWPKMPSWKTIGHTSLDVVGMVPVVGEAADLANAGWYAAEGDYVNAGLSAASAIPGAGYAANAAKYGNKALDATQAAKTANNAGDAATTAKAAETAPVPKAADSPPAPKPADSGAGSCGTGNSFTPDTKVVMADGNDKAIEEVRVGDEVTATDPVTGETGPRTVTALITGEGEKNLVEVTVTNPGGHPGKVVATDNHPFWAPELGKWIYAKEIIPGMLLQTGNGSYIQVSAARAWTQQKRVYNLTVDDLHTYYVLAGARSLLVHNCNLGDYADSVRNEPGTKFASEYTSPSGEKYHGRNKHGQQAEGPLADALERTGHHGGCAEVHCLIQAQAKEGPEAIRGGTMETVMTRNNSMPTSKTDGHGEPARPCGRCGRLLEDLEIN</sequence>
<dbReference type="InterPro" id="IPR030934">
    <property type="entry name" value="Intein_C"/>
</dbReference>
<organism evidence="6 7">
    <name type="scientific">Streptomyces cinereoruber</name>
    <dbReference type="NCBI Taxonomy" id="67260"/>
    <lineage>
        <taxon>Bacteria</taxon>
        <taxon>Bacillati</taxon>
        <taxon>Actinomycetota</taxon>
        <taxon>Actinomycetes</taxon>
        <taxon>Kitasatosporales</taxon>
        <taxon>Streptomycetaceae</taxon>
        <taxon>Streptomyces</taxon>
    </lineage>
</organism>
<dbReference type="Proteomes" id="UP000642014">
    <property type="component" value="Unassembled WGS sequence"/>
</dbReference>
<reference evidence="6 7" key="1">
    <citation type="journal article" date="2014" name="Int. J. Syst. Evol. Microbiol.">
        <title>Complete genome sequence of Corynebacterium casei LMG S-19264T (=DSM 44701T), isolated from a smear-ripened cheese.</title>
        <authorList>
            <consortium name="US DOE Joint Genome Institute (JGI-PGF)"/>
            <person name="Walter F."/>
            <person name="Albersmeier A."/>
            <person name="Kalinowski J."/>
            <person name="Ruckert C."/>
        </authorList>
    </citation>
    <scope>NUCLEOTIDE SEQUENCE [LARGE SCALE GENOMIC DNA]</scope>
    <source>
        <strain evidence="6 7">JCM 4205</strain>
    </source>
</reference>
<keyword evidence="2" id="KW-0964">Secreted</keyword>
<evidence type="ECO:0000313" key="7">
    <source>
        <dbReference type="Proteomes" id="UP000642014"/>
    </source>
</evidence>
<protein>
    <recommendedName>
        <fullName evidence="5">Hint domain-containing protein</fullName>
    </recommendedName>
</protein>
<feature type="region of interest" description="Disordered" evidence="4">
    <location>
        <begin position="2649"/>
        <end position="2688"/>
    </location>
</feature>
<dbReference type="NCBIfam" id="TIGR01643">
    <property type="entry name" value="YD_repeat_2x"/>
    <property type="match status" value="2"/>
</dbReference>
<dbReference type="EMBL" id="BMSJ01000014">
    <property type="protein sequence ID" value="GGR47576.1"/>
    <property type="molecule type" value="Genomic_DNA"/>
</dbReference>
<dbReference type="Pfam" id="PF03534">
    <property type="entry name" value="SpvB"/>
    <property type="match status" value="1"/>
</dbReference>
<evidence type="ECO:0000259" key="5">
    <source>
        <dbReference type="SMART" id="SM00306"/>
    </source>
</evidence>
<feature type="compositionally biased region" description="Low complexity" evidence="4">
    <location>
        <begin position="2649"/>
        <end position="2676"/>
    </location>
</feature>
<dbReference type="InterPro" id="IPR022385">
    <property type="entry name" value="Rhs_assc_core"/>
</dbReference>
<feature type="domain" description="Hint" evidence="5">
    <location>
        <begin position="2682"/>
        <end position="2784"/>
    </location>
</feature>
<dbReference type="NCBIfam" id="TIGR03696">
    <property type="entry name" value="Rhs_assc_core"/>
    <property type="match status" value="1"/>
</dbReference>
<feature type="region of interest" description="Disordered" evidence="4">
    <location>
        <begin position="2840"/>
        <end position="2865"/>
    </location>
</feature>
<dbReference type="GO" id="GO:0005576">
    <property type="term" value="C:extracellular region"/>
    <property type="evidence" value="ECO:0007669"/>
    <property type="project" value="UniProtKB-SubCell"/>
</dbReference>
<dbReference type="InterPro" id="IPR050708">
    <property type="entry name" value="T6SS_VgrG/RHS"/>
</dbReference>
<dbReference type="Pfam" id="PF12256">
    <property type="entry name" value="TcdB_toxin_midN"/>
    <property type="match status" value="1"/>
</dbReference>